<dbReference type="Proteomes" id="UP000242915">
    <property type="component" value="Unassembled WGS sequence"/>
</dbReference>
<evidence type="ECO:0000313" key="3">
    <source>
        <dbReference type="Proteomes" id="UP000242915"/>
    </source>
</evidence>
<accession>A0A239FD31</accession>
<sequence>MNPSITMPDTAPNNRFTGRLQLLLILAIVIGPMVLATAMYYGNFWVPESRNYHGELLGNGENLQSLGISDAADKRWQLLVTAPNACADDCKKLVFLARQINIGLNRDATRATHTLATSQPVSSDYDNQLKREYPQLTQHSLDLSAYQKTLRQTDAKTEAAQLWIVDPHGNLVLRYDNSNNGKETLKDLQHLLKLSRIG</sequence>
<dbReference type="RefSeq" id="WP_089360042.1">
    <property type="nucleotide sequence ID" value="NZ_FZOG01000003.1"/>
</dbReference>
<keyword evidence="1" id="KW-0812">Transmembrane</keyword>
<name>A0A239FD31_9PSED</name>
<reference evidence="3" key="1">
    <citation type="submission" date="2017-06" db="EMBL/GenBank/DDBJ databases">
        <authorList>
            <person name="Varghese N."/>
            <person name="Submissions S."/>
        </authorList>
    </citation>
    <scope>NUCLEOTIDE SEQUENCE [LARGE SCALE GENOMIC DNA]</scope>
    <source>
        <strain evidence="3">CIP 108523</strain>
    </source>
</reference>
<keyword evidence="3" id="KW-1185">Reference proteome</keyword>
<gene>
    <name evidence="2" type="ORF">SAMN05216255_2533</name>
</gene>
<dbReference type="AlphaFoldDB" id="A0A239FD31"/>
<organism evidence="2 3">
    <name type="scientific">Pseudomonas segetis</name>
    <dbReference type="NCBI Taxonomy" id="298908"/>
    <lineage>
        <taxon>Bacteria</taxon>
        <taxon>Pseudomonadati</taxon>
        <taxon>Pseudomonadota</taxon>
        <taxon>Gammaproteobacteria</taxon>
        <taxon>Pseudomonadales</taxon>
        <taxon>Pseudomonadaceae</taxon>
        <taxon>Pseudomonas</taxon>
    </lineage>
</organism>
<evidence type="ECO:0008006" key="4">
    <source>
        <dbReference type="Google" id="ProtNLM"/>
    </source>
</evidence>
<keyword evidence="1" id="KW-0472">Membrane</keyword>
<evidence type="ECO:0000313" key="2">
    <source>
        <dbReference type="EMBL" id="SNS54203.1"/>
    </source>
</evidence>
<dbReference type="EMBL" id="FZOG01000003">
    <property type="protein sequence ID" value="SNS54203.1"/>
    <property type="molecule type" value="Genomic_DNA"/>
</dbReference>
<feature type="transmembrane region" description="Helical" evidence="1">
    <location>
        <begin position="20"/>
        <end position="41"/>
    </location>
</feature>
<proteinExistence type="predicted"/>
<keyword evidence="1" id="KW-1133">Transmembrane helix</keyword>
<protein>
    <recommendedName>
        <fullName evidence="4">Transmembrane protein</fullName>
    </recommendedName>
</protein>
<evidence type="ECO:0000256" key="1">
    <source>
        <dbReference type="SAM" id="Phobius"/>
    </source>
</evidence>